<dbReference type="AlphaFoldDB" id="I7LIU3"/>
<evidence type="ECO:0000313" key="2">
    <source>
        <dbReference type="EMBL" id="CCJ35312.1"/>
    </source>
</evidence>
<keyword evidence="3" id="KW-1185">Reference proteome</keyword>
<dbReference type="KEGG" id="mbg:BN140_0389"/>
<name>I7LIU3_METBM</name>
<evidence type="ECO:0000313" key="3">
    <source>
        <dbReference type="Proteomes" id="UP000009007"/>
    </source>
</evidence>
<organism evidence="2 3">
    <name type="scientific">Methanoculleus bourgensis (strain ATCC 43281 / DSM 3045 / OCM 15 / MS2)</name>
    <name type="common">Methanogenium bourgense</name>
    <dbReference type="NCBI Taxonomy" id="1201294"/>
    <lineage>
        <taxon>Archaea</taxon>
        <taxon>Methanobacteriati</taxon>
        <taxon>Methanobacteriota</taxon>
        <taxon>Stenosarchaea group</taxon>
        <taxon>Methanomicrobia</taxon>
        <taxon>Methanomicrobiales</taxon>
        <taxon>Methanomicrobiaceae</taxon>
        <taxon>Methanoculleus</taxon>
    </lineage>
</organism>
<feature type="region of interest" description="Disordered" evidence="1">
    <location>
        <begin position="44"/>
        <end position="66"/>
    </location>
</feature>
<sequence>MGSRSDTERGSLTRWCRSEGGDERLPDILEAIGDLERYAVRGREARWGDEGDDRPDTPFTPQYPAL</sequence>
<protein>
    <submittedName>
        <fullName evidence="2">Uncharacterized protein</fullName>
    </submittedName>
</protein>
<dbReference type="EMBL" id="HE964772">
    <property type="protein sequence ID" value="CCJ35312.1"/>
    <property type="molecule type" value="Genomic_DNA"/>
</dbReference>
<proteinExistence type="predicted"/>
<dbReference type="Proteomes" id="UP000009007">
    <property type="component" value="Chromosome I"/>
</dbReference>
<feature type="region of interest" description="Disordered" evidence="1">
    <location>
        <begin position="1"/>
        <end position="20"/>
    </location>
</feature>
<reference evidence="3" key="1">
    <citation type="journal article" date="2012" name="J. Bacteriol.">
        <title>Complete genome sequence of the hydrogenotrophic, methanogenic archaeon Methanoculleus bourgensis strain MS2T, isolated from a sewage sludge digester.</title>
        <authorList>
            <person name="Maus I."/>
            <person name="Wibberg D."/>
            <person name="Stantscheff R."/>
            <person name="Eikmeyer F.G."/>
            <person name="Seffner A."/>
            <person name="Boelter J."/>
            <person name="Szczepanowski R."/>
            <person name="Blom J."/>
            <person name="Jaenicke S."/>
            <person name="Konig H."/>
            <person name="Puhler A."/>
            <person name="Schluter A."/>
        </authorList>
    </citation>
    <scope>NUCLEOTIDE SEQUENCE [LARGE SCALE GENOMIC DNA]</scope>
    <source>
        <strain evidence="3">ATCC 43281 / DSM 3045 / OCM 15 / MS2</strain>
    </source>
</reference>
<gene>
    <name evidence="2" type="ordered locus">BN140_0389</name>
</gene>
<accession>I7LIU3</accession>
<dbReference type="HOGENOM" id="CLU_2820809_0_0_2"/>
<evidence type="ECO:0000256" key="1">
    <source>
        <dbReference type="SAM" id="MobiDB-lite"/>
    </source>
</evidence>